<organism evidence="1 2">
    <name type="scientific">Coprinellus micaceus</name>
    <name type="common">Glistening ink-cap mushroom</name>
    <name type="synonym">Coprinus micaceus</name>
    <dbReference type="NCBI Taxonomy" id="71717"/>
    <lineage>
        <taxon>Eukaryota</taxon>
        <taxon>Fungi</taxon>
        <taxon>Dikarya</taxon>
        <taxon>Basidiomycota</taxon>
        <taxon>Agaricomycotina</taxon>
        <taxon>Agaricomycetes</taxon>
        <taxon>Agaricomycetidae</taxon>
        <taxon>Agaricales</taxon>
        <taxon>Agaricineae</taxon>
        <taxon>Psathyrellaceae</taxon>
        <taxon>Coprinellus</taxon>
    </lineage>
</organism>
<dbReference type="EMBL" id="QPFP01000041">
    <property type="protein sequence ID" value="TEB27300.1"/>
    <property type="molecule type" value="Genomic_DNA"/>
</dbReference>
<sequence length="132" mass="14860">MIQDVTEVVIDALQDSKADILSTALVARSWVSRSRHHLALHHWPDLNLKSFEDMLKFVDLIRSPGCTLVSLSKTFENLNLESSPTSVGPLRLDSTDLLGEGIFPFLRTTTVSYSLKINLDYLFLRPKQSSQT</sequence>
<keyword evidence="2" id="KW-1185">Reference proteome</keyword>
<dbReference type="AlphaFoldDB" id="A0A4Y7SZM1"/>
<evidence type="ECO:0000313" key="1">
    <source>
        <dbReference type="EMBL" id="TEB27300.1"/>
    </source>
</evidence>
<accession>A0A4Y7SZM1</accession>
<reference evidence="1 2" key="1">
    <citation type="journal article" date="2019" name="Nat. Ecol. Evol.">
        <title>Megaphylogeny resolves global patterns of mushroom evolution.</title>
        <authorList>
            <person name="Varga T."/>
            <person name="Krizsan K."/>
            <person name="Foldi C."/>
            <person name="Dima B."/>
            <person name="Sanchez-Garcia M."/>
            <person name="Sanchez-Ramirez S."/>
            <person name="Szollosi G.J."/>
            <person name="Szarkandi J.G."/>
            <person name="Papp V."/>
            <person name="Albert L."/>
            <person name="Andreopoulos W."/>
            <person name="Angelini C."/>
            <person name="Antonin V."/>
            <person name="Barry K.W."/>
            <person name="Bougher N.L."/>
            <person name="Buchanan P."/>
            <person name="Buyck B."/>
            <person name="Bense V."/>
            <person name="Catcheside P."/>
            <person name="Chovatia M."/>
            <person name="Cooper J."/>
            <person name="Damon W."/>
            <person name="Desjardin D."/>
            <person name="Finy P."/>
            <person name="Geml J."/>
            <person name="Haridas S."/>
            <person name="Hughes K."/>
            <person name="Justo A."/>
            <person name="Karasinski D."/>
            <person name="Kautmanova I."/>
            <person name="Kiss B."/>
            <person name="Kocsube S."/>
            <person name="Kotiranta H."/>
            <person name="LaButti K.M."/>
            <person name="Lechner B.E."/>
            <person name="Liimatainen K."/>
            <person name="Lipzen A."/>
            <person name="Lukacs Z."/>
            <person name="Mihaltcheva S."/>
            <person name="Morgado L.N."/>
            <person name="Niskanen T."/>
            <person name="Noordeloos M.E."/>
            <person name="Ohm R.A."/>
            <person name="Ortiz-Santana B."/>
            <person name="Ovrebo C."/>
            <person name="Racz N."/>
            <person name="Riley R."/>
            <person name="Savchenko A."/>
            <person name="Shiryaev A."/>
            <person name="Soop K."/>
            <person name="Spirin V."/>
            <person name="Szebenyi C."/>
            <person name="Tomsovsky M."/>
            <person name="Tulloss R.E."/>
            <person name="Uehling J."/>
            <person name="Grigoriev I.V."/>
            <person name="Vagvolgyi C."/>
            <person name="Papp T."/>
            <person name="Martin F.M."/>
            <person name="Miettinen O."/>
            <person name="Hibbett D.S."/>
            <person name="Nagy L.G."/>
        </authorList>
    </citation>
    <scope>NUCLEOTIDE SEQUENCE [LARGE SCALE GENOMIC DNA]</scope>
    <source>
        <strain evidence="1 2">FP101781</strain>
    </source>
</reference>
<protein>
    <submittedName>
        <fullName evidence="1">Uncharacterized protein</fullName>
    </submittedName>
</protein>
<name>A0A4Y7SZM1_COPMI</name>
<gene>
    <name evidence="1" type="ORF">FA13DRAFT_1794918</name>
</gene>
<comment type="caution">
    <text evidence="1">The sequence shown here is derived from an EMBL/GenBank/DDBJ whole genome shotgun (WGS) entry which is preliminary data.</text>
</comment>
<dbReference type="Proteomes" id="UP000298030">
    <property type="component" value="Unassembled WGS sequence"/>
</dbReference>
<proteinExistence type="predicted"/>
<dbReference type="OrthoDB" id="3124769at2759"/>
<evidence type="ECO:0000313" key="2">
    <source>
        <dbReference type="Proteomes" id="UP000298030"/>
    </source>
</evidence>